<sequence length="138" mass="16230">MKISTGAKLSVKNLVKVWESRICDSSSRATKKPIRKSVKNKRLPRPKDPGPVDLTDFYNFMAKFEPIQICRCWITERQRMYPMMRPTTYMNRKFDSRHYWSICPVHGRVGNENHGNTAFMLSAMHAKKLERERLALIK</sequence>
<protein>
    <submittedName>
        <fullName evidence="2">Uncharacterized protein</fullName>
    </submittedName>
</protein>
<reference evidence="2 3" key="1">
    <citation type="submission" date="2015-07" db="EMBL/GenBank/DDBJ databases">
        <title>The genome of Pseudoloma neurophilia, a relevant intracellular parasite of the zebrafish.</title>
        <authorList>
            <person name="Ndikumana S."/>
            <person name="Pelin A."/>
            <person name="Sanders J."/>
            <person name="Corradi N."/>
        </authorList>
    </citation>
    <scope>NUCLEOTIDE SEQUENCE [LARGE SCALE GENOMIC DNA]</scope>
    <source>
        <strain evidence="2 3">MK1</strain>
    </source>
</reference>
<dbReference type="AlphaFoldDB" id="A0A0R0LXJ7"/>
<gene>
    <name evidence="2" type="ORF">M153_4090006385</name>
</gene>
<feature type="region of interest" description="Disordered" evidence="1">
    <location>
        <begin position="29"/>
        <end position="49"/>
    </location>
</feature>
<proteinExistence type="predicted"/>
<feature type="compositionally biased region" description="Basic residues" evidence="1">
    <location>
        <begin position="29"/>
        <end position="44"/>
    </location>
</feature>
<name>A0A0R0LXJ7_9MICR</name>
<accession>A0A0R0LXJ7</accession>
<comment type="caution">
    <text evidence="2">The sequence shown here is derived from an EMBL/GenBank/DDBJ whole genome shotgun (WGS) entry which is preliminary data.</text>
</comment>
<keyword evidence="3" id="KW-1185">Reference proteome</keyword>
<dbReference type="Proteomes" id="UP000051530">
    <property type="component" value="Unassembled WGS sequence"/>
</dbReference>
<evidence type="ECO:0000313" key="2">
    <source>
        <dbReference type="EMBL" id="KRH94050.1"/>
    </source>
</evidence>
<organism evidence="2 3">
    <name type="scientific">Pseudoloma neurophilia</name>
    <dbReference type="NCBI Taxonomy" id="146866"/>
    <lineage>
        <taxon>Eukaryota</taxon>
        <taxon>Fungi</taxon>
        <taxon>Fungi incertae sedis</taxon>
        <taxon>Microsporidia</taxon>
        <taxon>Pseudoloma</taxon>
    </lineage>
</organism>
<evidence type="ECO:0000256" key="1">
    <source>
        <dbReference type="SAM" id="MobiDB-lite"/>
    </source>
</evidence>
<dbReference type="VEuPathDB" id="MicrosporidiaDB:M153_4090006385"/>
<dbReference type="EMBL" id="LGUB01000147">
    <property type="protein sequence ID" value="KRH94050.1"/>
    <property type="molecule type" value="Genomic_DNA"/>
</dbReference>
<evidence type="ECO:0000313" key="3">
    <source>
        <dbReference type="Proteomes" id="UP000051530"/>
    </source>
</evidence>